<dbReference type="InterPro" id="IPR016047">
    <property type="entry name" value="M23ase_b-sheet_dom"/>
</dbReference>
<evidence type="ECO:0000259" key="2">
    <source>
        <dbReference type="Pfam" id="PF01551"/>
    </source>
</evidence>
<dbReference type="CDD" id="cd12797">
    <property type="entry name" value="M23_peptidase"/>
    <property type="match status" value="1"/>
</dbReference>
<dbReference type="Gene3D" id="2.70.70.10">
    <property type="entry name" value="Glucose Permease (Domain IIA)"/>
    <property type="match status" value="1"/>
</dbReference>
<feature type="region of interest" description="Disordered" evidence="1">
    <location>
        <begin position="33"/>
        <end position="92"/>
    </location>
</feature>
<feature type="compositionally biased region" description="Basic residues" evidence="1">
    <location>
        <begin position="63"/>
        <end position="87"/>
    </location>
</feature>
<dbReference type="GO" id="GO:0004222">
    <property type="term" value="F:metalloendopeptidase activity"/>
    <property type="evidence" value="ECO:0007669"/>
    <property type="project" value="TreeGrafter"/>
</dbReference>
<feature type="domain" description="M23ase beta-sheet core" evidence="2">
    <location>
        <begin position="125"/>
        <end position="222"/>
    </location>
</feature>
<dbReference type="Pfam" id="PF01551">
    <property type="entry name" value="Peptidase_M23"/>
    <property type="match status" value="1"/>
</dbReference>
<dbReference type="SUPFAM" id="SSF51261">
    <property type="entry name" value="Duplicated hybrid motif"/>
    <property type="match status" value="1"/>
</dbReference>
<dbReference type="InterPro" id="IPR050570">
    <property type="entry name" value="Cell_wall_metabolism_enzyme"/>
</dbReference>
<name>A0A6J7EQT1_9ZZZZ</name>
<dbReference type="AlphaFoldDB" id="A0A6J7EQT1"/>
<protein>
    <submittedName>
        <fullName evidence="3">Unannotated protein</fullName>
    </submittedName>
</protein>
<evidence type="ECO:0000313" key="3">
    <source>
        <dbReference type="EMBL" id="CAB4882459.1"/>
    </source>
</evidence>
<organism evidence="3">
    <name type="scientific">freshwater metagenome</name>
    <dbReference type="NCBI Taxonomy" id="449393"/>
    <lineage>
        <taxon>unclassified sequences</taxon>
        <taxon>metagenomes</taxon>
        <taxon>ecological metagenomes</taxon>
    </lineage>
</organism>
<evidence type="ECO:0000256" key="1">
    <source>
        <dbReference type="SAM" id="MobiDB-lite"/>
    </source>
</evidence>
<proteinExistence type="predicted"/>
<dbReference type="InterPro" id="IPR011055">
    <property type="entry name" value="Dup_hybrid_motif"/>
</dbReference>
<sequence>MALIRGKTARTLITLCVALLVAITPVTTALADSGGASPGDQPGHKIKQPDQESGGIVPGQPKPRSKKKASKKKTTKKKSSKKKKTVPKKPTVAPPVITASFPVWGVTWTYGDADMRFGAGRSGHIHQGQDVADAEGTPIVAPKAGEVSWTSFQEGGAGYYLVLRGTDNRDYVFMHLQKGSLKVRIGSIVKAGQRLASMGNTGRSSGSHLHFEIWLGGWYEKGGHPIDPLPQMKAWEKLPRRS</sequence>
<dbReference type="EMBL" id="CAFBLU010000047">
    <property type="protein sequence ID" value="CAB4882459.1"/>
    <property type="molecule type" value="Genomic_DNA"/>
</dbReference>
<dbReference type="PANTHER" id="PTHR21666:SF270">
    <property type="entry name" value="MUREIN HYDROLASE ACTIVATOR ENVC"/>
    <property type="match status" value="1"/>
</dbReference>
<accession>A0A6J7EQT1</accession>
<gene>
    <name evidence="3" type="ORF">UFOPK3444_01571</name>
</gene>
<reference evidence="3" key="1">
    <citation type="submission" date="2020-05" db="EMBL/GenBank/DDBJ databases">
        <authorList>
            <person name="Chiriac C."/>
            <person name="Salcher M."/>
            <person name="Ghai R."/>
            <person name="Kavagutti S V."/>
        </authorList>
    </citation>
    <scope>NUCLEOTIDE SEQUENCE</scope>
</reference>
<dbReference type="PANTHER" id="PTHR21666">
    <property type="entry name" value="PEPTIDASE-RELATED"/>
    <property type="match status" value="1"/>
</dbReference>